<sequence length="211" mass="24053">MAFSSSEPKTGLSESANSDAMCLKNWMNTLKSELPWRKKNAPKKTGYSTVRELNIRNILVHCCRYMYVCKIKCFIKRHDIVDAIWSRAARSFHVSHLFLGMQNDCRDLSLCLGDDLDKVLILICMSHAFNHAYLVCKHSRPHCLHIHSIPFFPVFCIVNDPLFLWPIQGISLPIQFTGFCVRTSSLSLSLTCGCNRMYAPVRSVFANFPCA</sequence>
<evidence type="ECO:0000313" key="1">
    <source>
        <dbReference type="EMBL" id="GFO24763.1"/>
    </source>
</evidence>
<protein>
    <submittedName>
        <fullName evidence="1">Uncharacterized protein</fullName>
    </submittedName>
</protein>
<accession>A0AAV4C0Z9</accession>
<proteinExistence type="predicted"/>
<reference evidence="1 2" key="1">
    <citation type="journal article" date="2021" name="Elife">
        <title>Chloroplast acquisition without the gene transfer in kleptoplastic sea slugs, Plakobranchus ocellatus.</title>
        <authorList>
            <person name="Maeda T."/>
            <person name="Takahashi S."/>
            <person name="Yoshida T."/>
            <person name="Shimamura S."/>
            <person name="Takaki Y."/>
            <person name="Nagai Y."/>
            <person name="Toyoda A."/>
            <person name="Suzuki Y."/>
            <person name="Arimoto A."/>
            <person name="Ishii H."/>
            <person name="Satoh N."/>
            <person name="Nishiyama T."/>
            <person name="Hasebe M."/>
            <person name="Maruyama T."/>
            <person name="Minagawa J."/>
            <person name="Obokata J."/>
            <person name="Shigenobu S."/>
        </authorList>
    </citation>
    <scope>NUCLEOTIDE SEQUENCE [LARGE SCALE GENOMIC DNA]</scope>
</reference>
<comment type="caution">
    <text evidence="1">The sequence shown here is derived from an EMBL/GenBank/DDBJ whole genome shotgun (WGS) entry which is preliminary data.</text>
</comment>
<dbReference type="Proteomes" id="UP000735302">
    <property type="component" value="Unassembled WGS sequence"/>
</dbReference>
<evidence type="ECO:0000313" key="2">
    <source>
        <dbReference type="Proteomes" id="UP000735302"/>
    </source>
</evidence>
<dbReference type="AlphaFoldDB" id="A0AAV4C0Z9"/>
<dbReference type="EMBL" id="BLXT01005626">
    <property type="protein sequence ID" value="GFO24763.1"/>
    <property type="molecule type" value="Genomic_DNA"/>
</dbReference>
<organism evidence="1 2">
    <name type="scientific">Plakobranchus ocellatus</name>
    <dbReference type="NCBI Taxonomy" id="259542"/>
    <lineage>
        <taxon>Eukaryota</taxon>
        <taxon>Metazoa</taxon>
        <taxon>Spiralia</taxon>
        <taxon>Lophotrochozoa</taxon>
        <taxon>Mollusca</taxon>
        <taxon>Gastropoda</taxon>
        <taxon>Heterobranchia</taxon>
        <taxon>Euthyneura</taxon>
        <taxon>Panpulmonata</taxon>
        <taxon>Sacoglossa</taxon>
        <taxon>Placobranchoidea</taxon>
        <taxon>Plakobranchidae</taxon>
        <taxon>Plakobranchus</taxon>
    </lineage>
</organism>
<gene>
    <name evidence="1" type="ORF">PoB_005126800</name>
</gene>
<keyword evidence="2" id="KW-1185">Reference proteome</keyword>
<name>A0AAV4C0Z9_9GAST</name>